<evidence type="ECO:0000313" key="2">
    <source>
        <dbReference type="Proteomes" id="UP000801428"/>
    </source>
</evidence>
<proteinExistence type="predicted"/>
<dbReference type="OrthoDB" id="4491390at2759"/>
<dbReference type="InterPro" id="IPR053178">
    <property type="entry name" value="Osmoadaptation_assoc"/>
</dbReference>
<sequence>MSMMANDTIRRQEYLDTYATALQGIREVLYMPMASVESTVAIASMCLALSEDLVPTSEDGYHTHLRGVAAMVQNQSPDAFMDGVAHLMFVGVRPLIILDAILRRKSTFLLEKKWQTIPFALHPATHMQVLLGYAAAIPPLLERVDDKHGDSNIVRDGLRDVLGQLEEWQAGFEREGMLPQPIGPHHLDLSTDPRILPDVCFDFVDVSHANSLTHCWALRVLLLLQLIRLDVLGLGSQSTEQQAESLCVMICRGLPYLLQKKMKFYGSMSASFPLHMVSESLKVLPLNDRSLNNWSTAIKEQLHSQRITLYEDMSYNGFSI</sequence>
<accession>A0A9P4TFX4</accession>
<dbReference type="EMBL" id="SWKU01000009">
    <property type="protein sequence ID" value="KAF3003665.1"/>
    <property type="molecule type" value="Genomic_DNA"/>
</dbReference>
<dbReference type="Proteomes" id="UP000801428">
    <property type="component" value="Unassembled WGS sequence"/>
</dbReference>
<organism evidence="1 2">
    <name type="scientific">Curvularia kusanoi</name>
    <name type="common">Cochliobolus kusanoi</name>
    <dbReference type="NCBI Taxonomy" id="90978"/>
    <lineage>
        <taxon>Eukaryota</taxon>
        <taxon>Fungi</taxon>
        <taxon>Dikarya</taxon>
        <taxon>Ascomycota</taxon>
        <taxon>Pezizomycotina</taxon>
        <taxon>Dothideomycetes</taxon>
        <taxon>Pleosporomycetidae</taxon>
        <taxon>Pleosporales</taxon>
        <taxon>Pleosporineae</taxon>
        <taxon>Pleosporaceae</taxon>
        <taxon>Curvularia</taxon>
    </lineage>
</organism>
<gene>
    <name evidence="1" type="ORF">E8E13_008382</name>
</gene>
<comment type="caution">
    <text evidence="1">The sequence shown here is derived from an EMBL/GenBank/DDBJ whole genome shotgun (WGS) entry which is preliminary data.</text>
</comment>
<reference evidence="1" key="1">
    <citation type="submission" date="2019-04" db="EMBL/GenBank/DDBJ databases">
        <title>Sequencing of skin fungus with MAO and IRED activity.</title>
        <authorList>
            <person name="Marsaioli A.J."/>
            <person name="Bonatto J.M.C."/>
            <person name="Reis Junior O."/>
        </authorList>
    </citation>
    <scope>NUCLEOTIDE SEQUENCE</scope>
    <source>
        <strain evidence="1">30M1</strain>
    </source>
</reference>
<keyword evidence="2" id="KW-1185">Reference proteome</keyword>
<dbReference type="PANTHER" id="PTHR38111">
    <property type="entry name" value="ZN(2)-C6 FUNGAL-TYPE DOMAIN-CONTAINING PROTEIN-RELATED"/>
    <property type="match status" value="1"/>
</dbReference>
<dbReference type="PANTHER" id="PTHR38111:SF9">
    <property type="entry name" value="ZN(2)-C6 FUNGAL-TYPE DOMAIN-CONTAINING PROTEIN"/>
    <property type="match status" value="1"/>
</dbReference>
<evidence type="ECO:0000313" key="1">
    <source>
        <dbReference type="EMBL" id="KAF3003665.1"/>
    </source>
</evidence>
<name>A0A9P4TFX4_CURKU</name>
<protein>
    <submittedName>
        <fullName evidence="1">Uncharacterized protein</fullName>
    </submittedName>
</protein>
<dbReference type="AlphaFoldDB" id="A0A9P4TFX4"/>